<evidence type="ECO:0008006" key="15">
    <source>
        <dbReference type="Google" id="ProtNLM"/>
    </source>
</evidence>
<dbReference type="Gene3D" id="3.30.450.20">
    <property type="entry name" value="PAS domain"/>
    <property type="match status" value="3"/>
</dbReference>
<feature type="transmembrane region" description="Helical" evidence="9">
    <location>
        <begin position="40"/>
        <end position="59"/>
    </location>
</feature>
<dbReference type="SMART" id="SM00091">
    <property type="entry name" value="PAS"/>
    <property type="match status" value="2"/>
</dbReference>
<keyword evidence="6" id="KW-0067">ATP-binding</keyword>
<dbReference type="GO" id="GO:0006355">
    <property type="term" value="P:regulation of DNA-templated transcription"/>
    <property type="evidence" value="ECO:0007669"/>
    <property type="project" value="InterPro"/>
</dbReference>
<dbReference type="GO" id="GO:0005524">
    <property type="term" value="F:ATP binding"/>
    <property type="evidence" value="ECO:0007669"/>
    <property type="project" value="UniProtKB-KW"/>
</dbReference>
<dbReference type="PANTHER" id="PTHR44757">
    <property type="entry name" value="DIGUANYLATE CYCLASE DGCP"/>
    <property type="match status" value="1"/>
</dbReference>
<dbReference type="InterPro" id="IPR000014">
    <property type="entry name" value="PAS"/>
</dbReference>
<dbReference type="Gene3D" id="1.20.120.160">
    <property type="entry name" value="HPT domain"/>
    <property type="match status" value="1"/>
</dbReference>
<evidence type="ECO:0000256" key="5">
    <source>
        <dbReference type="ARBA" id="ARBA00022777"/>
    </source>
</evidence>
<protein>
    <recommendedName>
        <fullName evidence="15">Histidine kinase</fullName>
    </recommendedName>
</protein>
<dbReference type="InterPro" id="IPR008207">
    <property type="entry name" value="Sig_transdc_His_kin_Hpt_dom"/>
</dbReference>
<organism evidence="13 14">
    <name type="scientific">Niveispirillum cyanobacteriorum</name>
    <dbReference type="NCBI Taxonomy" id="1612173"/>
    <lineage>
        <taxon>Bacteria</taxon>
        <taxon>Pseudomonadati</taxon>
        <taxon>Pseudomonadota</taxon>
        <taxon>Alphaproteobacteria</taxon>
        <taxon>Rhodospirillales</taxon>
        <taxon>Azospirillaceae</taxon>
        <taxon>Niveispirillum</taxon>
    </lineage>
</organism>
<keyword evidence="9" id="KW-0472">Membrane</keyword>
<dbReference type="GO" id="GO:0000160">
    <property type="term" value="P:phosphorelay signal transduction system"/>
    <property type="evidence" value="ECO:0007669"/>
    <property type="project" value="UniProtKB-KW"/>
</dbReference>
<evidence type="ECO:0000256" key="3">
    <source>
        <dbReference type="ARBA" id="ARBA00022679"/>
    </source>
</evidence>
<reference evidence="13 14" key="1">
    <citation type="submission" date="2017-12" db="EMBL/GenBank/DDBJ databases">
        <title>Genomes of bacteria within cyanobacterial aggregates.</title>
        <authorList>
            <person name="Cai H."/>
        </authorList>
    </citation>
    <scope>NUCLEOTIDE SEQUENCE [LARGE SCALE GENOMIC DNA]</scope>
    <source>
        <strain evidence="13 14">TH16</strain>
        <plasmid evidence="13 14">unnamed2</plasmid>
    </source>
</reference>
<keyword evidence="9" id="KW-1133">Transmembrane helix</keyword>
<dbReference type="CDD" id="cd00130">
    <property type="entry name" value="PAS"/>
    <property type="match status" value="2"/>
</dbReference>
<dbReference type="InterPro" id="IPR035965">
    <property type="entry name" value="PAS-like_dom_sf"/>
</dbReference>
<dbReference type="KEGG" id="ncb:C0V82_25450"/>
<keyword evidence="14" id="KW-1185">Reference proteome</keyword>
<dbReference type="Proteomes" id="UP000234752">
    <property type="component" value="Plasmid unnamed2"/>
</dbReference>
<evidence type="ECO:0000256" key="9">
    <source>
        <dbReference type="SAM" id="Phobius"/>
    </source>
</evidence>
<dbReference type="PANTHER" id="PTHR44757:SF2">
    <property type="entry name" value="BIOFILM ARCHITECTURE MAINTENANCE PROTEIN MBAA"/>
    <property type="match status" value="1"/>
</dbReference>
<dbReference type="Pfam" id="PF00989">
    <property type="entry name" value="PAS"/>
    <property type="match status" value="2"/>
</dbReference>
<dbReference type="PROSITE" id="PS50112">
    <property type="entry name" value="PAS"/>
    <property type="match status" value="2"/>
</dbReference>
<comment type="subcellular location">
    <subcellularLocation>
        <location evidence="1">Membrane</location>
    </subcellularLocation>
</comment>
<keyword evidence="4" id="KW-0547">Nucleotide-binding</keyword>
<dbReference type="GO" id="GO:0004672">
    <property type="term" value="F:protein kinase activity"/>
    <property type="evidence" value="ECO:0007669"/>
    <property type="project" value="UniProtKB-ARBA"/>
</dbReference>
<evidence type="ECO:0000313" key="13">
    <source>
        <dbReference type="EMBL" id="AUN33762.1"/>
    </source>
</evidence>
<evidence type="ECO:0000256" key="8">
    <source>
        <dbReference type="PROSITE-ProRule" id="PRU00110"/>
    </source>
</evidence>
<keyword evidence="5" id="KW-0418">Kinase</keyword>
<evidence type="ECO:0000259" key="11">
    <source>
        <dbReference type="PROSITE" id="PS50113"/>
    </source>
</evidence>
<gene>
    <name evidence="13" type="ORF">C0V82_25450</name>
</gene>
<evidence type="ECO:0000256" key="1">
    <source>
        <dbReference type="ARBA" id="ARBA00004370"/>
    </source>
</evidence>
<feature type="domain" description="PAC" evidence="11">
    <location>
        <begin position="453"/>
        <end position="506"/>
    </location>
</feature>
<keyword evidence="13" id="KW-0614">Plasmid</keyword>
<name>A0A2K9NL18_9PROT</name>
<feature type="domain" description="PAS" evidence="10">
    <location>
        <begin position="532"/>
        <end position="579"/>
    </location>
</feature>
<keyword evidence="3" id="KW-0808">Transferase</keyword>
<accession>A0A2K9NL18</accession>
<dbReference type="AlphaFoldDB" id="A0A2K9NL18"/>
<dbReference type="Pfam" id="PF01627">
    <property type="entry name" value="Hpt"/>
    <property type="match status" value="1"/>
</dbReference>
<dbReference type="EMBL" id="CP025614">
    <property type="protein sequence ID" value="AUN33762.1"/>
    <property type="molecule type" value="Genomic_DNA"/>
</dbReference>
<evidence type="ECO:0000259" key="12">
    <source>
        <dbReference type="PROSITE" id="PS50894"/>
    </source>
</evidence>
<evidence type="ECO:0000256" key="4">
    <source>
        <dbReference type="ARBA" id="ARBA00022741"/>
    </source>
</evidence>
<evidence type="ECO:0000259" key="10">
    <source>
        <dbReference type="PROSITE" id="PS50112"/>
    </source>
</evidence>
<dbReference type="PROSITE" id="PS50113">
    <property type="entry name" value="PAC"/>
    <property type="match status" value="1"/>
</dbReference>
<sequence length="857" mass="91699">MRPTGIRVKAYRGHSVTHQGGDGVLISDPVDEGGLRPRTMILLIAGLVLLVLAIAFVAGREQRSNYQAEMDVRLRTLVMQRANIVSRTLEDWRAQVRFLTLTPPVSGLARAVTGGGVDTVENSTDALWRRRLESIFSGFIQAKPGVVRVSYLSVTDRRPLVIVDNDEGQLEAGDRMNADLAAIDKVAHLEPGSIHVDDLDPVRSEPALEIPARPLLRLASPVAGPGGVPFGVLVVTIDARGLLADLAADVNPIFRVYLTDAQENFLLHPDPARSFGMARGRPWRWQDEFKPVQGEEGRAASKLFDTADGLIHAVRQRVVIDAAPGRYLTVSAIVPDRLIAANAQGVQLWVAGLGVPLTGIVALLLLLSHQARRRNQAIRARDAWLGALIHSARDAIIGLAPDGNVTSWNEAATQLFGVDAAHAIGRNTQSLIVPPGLEIQEQDLLNRVRNGDSVVNLRTRRQAADGRMIDVSITATPVRAGNRIVGTALVVRDVTEQLAAEARLRGMTAKLEQQVRERTMEIEALAAQRHAIMDGTGAAIIACDPSGTITLFNPAAEAALGHKPQDLVGKATPAQFLDPAELALRAQAIAAERGDRPMSTLDILTANAGPGRADLREWTFIRRDGSRLPVLAAVTAPNREGIASCLIVAIPRRPAEPQSPVIDTAPPAPTGGYDIPGIDMDDAMNRVMGDRALLDSVLAQFADRFHGLGATLRGSLAAGDVSAAMRKLHEFRGAAGNIAAQDAMELATTLEETLRDAPDQDLAAGIDQLDRMSADLCAAIRARTPLAPPIAAGKPLDLTALRGVLRARRLTAPDVLAAMGADLTARLGKSKFVELSRLVDGLRYDEALALLDAELTG</sequence>
<keyword evidence="9" id="KW-0812">Transmembrane</keyword>
<feature type="domain" description="HPt" evidence="12">
    <location>
        <begin position="690"/>
        <end position="783"/>
    </location>
</feature>
<dbReference type="InterPro" id="IPR052155">
    <property type="entry name" value="Biofilm_reg_signaling"/>
</dbReference>
<dbReference type="GO" id="GO:0016020">
    <property type="term" value="C:membrane"/>
    <property type="evidence" value="ECO:0007669"/>
    <property type="project" value="UniProtKB-SubCell"/>
</dbReference>
<evidence type="ECO:0000256" key="6">
    <source>
        <dbReference type="ARBA" id="ARBA00022840"/>
    </source>
</evidence>
<dbReference type="NCBIfam" id="TIGR00229">
    <property type="entry name" value="sensory_box"/>
    <property type="match status" value="2"/>
</dbReference>
<proteinExistence type="predicted"/>
<feature type="modified residue" description="Phosphohistidine" evidence="8">
    <location>
        <position position="729"/>
    </location>
</feature>
<keyword evidence="7" id="KW-0902">Two-component regulatory system</keyword>
<dbReference type="InterPro" id="IPR013767">
    <property type="entry name" value="PAS_fold"/>
</dbReference>
<dbReference type="InterPro" id="IPR029151">
    <property type="entry name" value="Sensor-like_sf"/>
</dbReference>
<geneLocation type="plasmid" evidence="13 14">
    <name>unnamed2</name>
</geneLocation>
<dbReference type="SUPFAM" id="SSF55785">
    <property type="entry name" value="PYP-like sensor domain (PAS domain)"/>
    <property type="match status" value="2"/>
</dbReference>
<evidence type="ECO:0000256" key="2">
    <source>
        <dbReference type="ARBA" id="ARBA00022553"/>
    </source>
</evidence>
<dbReference type="SUPFAM" id="SSF47226">
    <property type="entry name" value="Histidine-containing phosphotransfer domain, HPT domain"/>
    <property type="match status" value="1"/>
</dbReference>
<dbReference type="InterPro" id="IPR000700">
    <property type="entry name" value="PAS-assoc_C"/>
</dbReference>
<feature type="domain" description="PAS" evidence="10">
    <location>
        <begin position="381"/>
        <end position="451"/>
    </location>
</feature>
<keyword evidence="2 8" id="KW-0597">Phosphoprotein</keyword>
<evidence type="ECO:0000256" key="7">
    <source>
        <dbReference type="ARBA" id="ARBA00023012"/>
    </source>
</evidence>
<dbReference type="SUPFAM" id="SSF103190">
    <property type="entry name" value="Sensory domain-like"/>
    <property type="match status" value="1"/>
</dbReference>
<feature type="transmembrane region" description="Helical" evidence="9">
    <location>
        <begin position="346"/>
        <end position="367"/>
    </location>
</feature>
<evidence type="ECO:0000313" key="14">
    <source>
        <dbReference type="Proteomes" id="UP000234752"/>
    </source>
</evidence>
<dbReference type="PROSITE" id="PS50894">
    <property type="entry name" value="HPT"/>
    <property type="match status" value="1"/>
</dbReference>
<dbReference type="InterPro" id="IPR036641">
    <property type="entry name" value="HPT_dom_sf"/>
</dbReference>